<dbReference type="Pfam" id="PF00128">
    <property type="entry name" value="Alpha-amylase"/>
    <property type="match status" value="1"/>
</dbReference>
<dbReference type="InterPro" id="IPR044143">
    <property type="entry name" value="GlgB_N_E_set_prok"/>
</dbReference>
<keyword evidence="5 10" id="KW-0321">Glycogen metabolism</keyword>
<dbReference type="InterPro" id="IPR013783">
    <property type="entry name" value="Ig-like_fold"/>
</dbReference>
<proteinExistence type="inferred from homology"/>
<sequence length="739" mass="83024">MSEQLSKASETDVEAIVAGRHGDPFAVLGPHAVKGGFAVRVFVPHADTVEVVGEDGKVLAALDKTHDAGFFEGVIKRKRGVKVSAPPPRYRIHAGNKGGSWELADPYAFGPVLGPLDDHLLVEGTHRLLYERLGAQVLEHEGVEGVNFAVWAPNASRVSVVGDFNAWDGRRHQMRKRIDSGIWEIFAPGVGVGAVYKYEIIAADGRLLPLKADPFGFASEIRPSTASVVDRTDRLTWTDDAYMAARAQGDPRRKPMSIYEVHLGSWQRGDWNRFLTYDELAERLIPYVKALGFTHIELMPVSEHPLDMSWGYQPIGLFAPTRRFGDPAAFARFVDAAHAADIGVIIDWVPAHFPTDEHGLGHFDGGPLYEHADPRRGFHPDWNTAIYDFGRKEVANFLTASALYWLDRFHVDGFRVDAVASMLYLDYSRKEGEWSPNEDGGRDNRDAVAFLRRVNELCYELYPGTITIAEESTSWSGVSAPVYAGGLGFGFKWNMGWMHDTLGYMGREAIHRRWHHDDLTFGLLYAFAENFVLPISHDEVVHGKGSMIRRMTGDHWQKFANLRAYYGFMWCHPGKKLLFMGQEFAQWDEWKSDQSLDWHLTQFPDHLGVQTLIRDLNRIHREVPALYARDCEPEGFRWVVVEDRDQSVFAFLRSGGPEDPPVLAISNFTPVPREGYRVGLPLAGRWREILNTDAAIYGGSNFGNDGAVWTDGEEAHGLPVSALMRLPPLATVYFEYQGE</sequence>
<comment type="caution">
    <text evidence="13">The sequence shown here is derived from an EMBL/GenBank/DDBJ whole genome shotgun (WGS) entry which is preliminary data.</text>
</comment>
<dbReference type="Gene3D" id="3.20.20.80">
    <property type="entry name" value="Glycosidases"/>
    <property type="match status" value="1"/>
</dbReference>
<dbReference type="InterPro" id="IPR037439">
    <property type="entry name" value="Branching_enzy"/>
</dbReference>
<name>A0A4Q9VGS2_9HYPH</name>
<keyword evidence="8 10" id="KW-0320">Glycogen biosynthesis</keyword>
<dbReference type="GO" id="GO:0005829">
    <property type="term" value="C:cytosol"/>
    <property type="evidence" value="ECO:0007669"/>
    <property type="project" value="TreeGrafter"/>
</dbReference>
<dbReference type="FunFam" id="3.20.20.80:FF:000003">
    <property type="entry name" value="1,4-alpha-glucan branching enzyme GlgB"/>
    <property type="match status" value="1"/>
</dbReference>
<reference evidence="13 14" key="1">
    <citation type="submission" date="2019-02" db="EMBL/GenBank/DDBJ databases">
        <title>Siculibacillus lacustris gen. nov., sp. nov., a new rosette-forming bacterium isolated from a freshwater crater lake (Lake St. Ana, Romania).</title>
        <authorList>
            <person name="Felfoldi T."/>
            <person name="Marton Z."/>
            <person name="Szabo A."/>
            <person name="Mentes A."/>
            <person name="Boka K."/>
            <person name="Marialigeti K."/>
            <person name="Mathe I."/>
            <person name="Koncz M."/>
            <person name="Schumann P."/>
            <person name="Toth E."/>
        </authorList>
    </citation>
    <scope>NUCLEOTIDE SEQUENCE [LARGE SCALE GENOMIC DNA]</scope>
    <source>
        <strain evidence="13 14">SA-279</strain>
    </source>
</reference>
<dbReference type="InterPro" id="IPR017853">
    <property type="entry name" value="GH"/>
</dbReference>
<dbReference type="Gene3D" id="2.60.40.10">
    <property type="entry name" value="Immunoglobulins"/>
    <property type="match status" value="2"/>
</dbReference>
<dbReference type="FunFam" id="2.60.40.10:FF:000169">
    <property type="entry name" value="1,4-alpha-glucan branching enzyme GlgB"/>
    <property type="match status" value="1"/>
</dbReference>
<dbReference type="InterPro" id="IPR054169">
    <property type="entry name" value="GlgB_N"/>
</dbReference>
<dbReference type="InterPro" id="IPR004193">
    <property type="entry name" value="Glyco_hydro_13_N"/>
</dbReference>
<evidence type="ECO:0000313" key="14">
    <source>
        <dbReference type="Proteomes" id="UP000292781"/>
    </source>
</evidence>
<dbReference type="EC" id="2.4.1.18" evidence="10"/>
<dbReference type="NCBIfam" id="NF003811">
    <property type="entry name" value="PRK05402.1"/>
    <property type="match status" value="1"/>
</dbReference>
<dbReference type="HAMAP" id="MF_00685">
    <property type="entry name" value="GlgB"/>
    <property type="match status" value="1"/>
</dbReference>
<accession>A0A4Q9VGS2</accession>
<dbReference type="GO" id="GO:0003844">
    <property type="term" value="F:1,4-alpha-glucan branching enzyme activity"/>
    <property type="evidence" value="ECO:0007669"/>
    <property type="project" value="UniProtKB-UniRule"/>
</dbReference>
<dbReference type="SUPFAM" id="SSF81296">
    <property type="entry name" value="E set domains"/>
    <property type="match status" value="2"/>
</dbReference>
<dbReference type="NCBIfam" id="NF008967">
    <property type="entry name" value="PRK12313.1"/>
    <property type="match status" value="1"/>
</dbReference>
<feature type="domain" description="Glycosyl hydrolase family 13 catalytic" evidence="12">
    <location>
        <begin position="260"/>
        <end position="620"/>
    </location>
</feature>
<dbReference type="EMBL" id="SJFN01000040">
    <property type="protein sequence ID" value="TBW33713.1"/>
    <property type="molecule type" value="Genomic_DNA"/>
</dbReference>
<dbReference type="InterPro" id="IPR013780">
    <property type="entry name" value="Glyco_hydro_b"/>
</dbReference>
<comment type="function">
    <text evidence="2 10">Catalyzes the formation of the alpha-1,6-glucosidic linkages in glycogen by scission of a 1,4-alpha-linked oligosaccharide from growing alpha-1,4-glucan chains and the subsequent attachment of the oligosaccharide to the alpha-1,6 position.</text>
</comment>
<dbReference type="UniPathway" id="UPA00164"/>
<dbReference type="InterPro" id="IPR006407">
    <property type="entry name" value="GlgB"/>
</dbReference>
<dbReference type="CDD" id="cd02855">
    <property type="entry name" value="E_set_GBE_prok_N"/>
    <property type="match status" value="1"/>
</dbReference>
<evidence type="ECO:0000256" key="1">
    <source>
        <dbReference type="ARBA" id="ARBA00000826"/>
    </source>
</evidence>
<evidence type="ECO:0000256" key="4">
    <source>
        <dbReference type="ARBA" id="ARBA00009000"/>
    </source>
</evidence>
<dbReference type="Pfam" id="PF02922">
    <property type="entry name" value="CBM_48"/>
    <property type="match status" value="1"/>
</dbReference>
<evidence type="ECO:0000256" key="10">
    <source>
        <dbReference type="HAMAP-Rule" id="MF_00685"/>
    </source>
</evidence>
<evidence type="ECO:0000256" key="5">
    <source>
        <dbReference type="ARBA" id="ARBA00022600"/>
    </source>
</evidence>
<comment type="catalytic activity">
    <reaction evidence="1 10">
        <text>Transfers a segment of a (1-&gt;4)-alpha-D-glucan chain to a primary hydroxy group in a similar glucan chain.</text>
        <dbReference type="EC" id="2.4.1.18"/>
    </reaction>
</comment>
<keyword evidence="6 10" id="KW-0328">Glycosyltransferase</keyword>
<protein>
    <recommendedName>
        <fullName evidence="10">1,4-alpha-glucan branching enzyme GlgB</fullName>
        <ecNumber evidence="10">2.4.1.18</ecNumber>
    </recommendedName>
    <alternativeName>
        <fullName evidence="10">1,4-alpha-D-glucan:1,4-alpha-D-glucan 6-glucosyl-transferase</fullName>
    </alternativeName>
    <alternativeName>
        <fullName evidence="10">Alpha-(1-&gt;4)-glucan branching enzyme</fullName>
    </alternativeName>
    <alternativeName>
        <fullName evidence="10">Glycogen branching enzyme</fullName>
        <shortName evidence="10">BE</shortName>
    </alternativeName>
</protein>
<feature type="active site" description="Proton donor" evidence="10 11">
    <location>
        <position position="470"/>
    </location>
</feature>
<dbReference type="PANTHER" id="PTHR43651:SF3">
    <property type="entry name" value="1,4-ALPHA-GLUCAN-BRANCHING ENZYME"/>
    <property type="match status" value="1"/>
</dbReference>
<dbReference type="PIRSF" id="PIRSF000463">
    <property type="entry name" value="GlgB"/>
    <property type="match status" value="1"/>
</dbReference>
<organism evidence="13 14">
    <name type="scientific">Siculibacillus lacustris</name>
    <dbReference type="NCBI Taxonomy" id="1549641"/>
    <lineage>
        <taxon>Bacteria</taxon>
        <taxon>Pseudomonadati</taxon>
        <taxon>Pseudomonadota</taxon>
        <taxon>Alphaproteobacteria</taxon>
        <taxon>Hyphomicrobiales</taxon>
        <taxon>Ancalomicrobiaceae</taxon>
        <taxon>Siculibacillus</taxon>
    </lineage>
</organism>
<dbReference type="InterPro" id="IPR006047">
    <property type="entry name" value="GH13_cat_dom"/>
</dbReference>
<evidence type="ECO:0000256" key="11">
    <source>
        <dbReference type="PIRSR" id="PIRSR000463-1"/>
    </source>
</evidence>
<evidence type="ECO:0000256" key="8">
    <source>
        <dbReference type="ARBA" id="ARBA00023056"/>
    </source>
</evidence>
<gene>
    <name evidence="10 13" type="primary">glgB</name>
    <name evidence="13" type="ORF">EYW49_19745</name>
</gene>
<evidence type="ECO:0000256" key="6">
    <source>
        <dbReference type="ARBA" id="ARBA00022676"/>
    </source>
</evidence>
<dbReference type="FunFam" id="2.60.40.1180:FF:000002">
    <property type="entry name" value="1,4-alpha-glucan branching enzyme GlgB"/>
    <property type="match status" value="1"/>
</dbReference>
<feature type="active site" description="Nucleophile" evidence="10 11">
    <location>
        <position position="417"/>
    </location>
</feature>
<evidence type="ECO:0000256" key="7">
    <source>
        <dbReference type="ARBA" id="ARBA00022679"/>
    </source>
</evidence>
<dbReference type="NCBIfam" id="TIGR01515">
    <property type="entry name" value="branching_enzym"/>
    <property type="match status" value="1"/>
</dbReference>
<dbReference type="CDD" id="cd11322">
    <property type="entry name" value="AmyAc_Glg_BE"/>
    <property type="match status" value="1"/>
</dbReference>
<comment type="pathway">
    <text evidence="3 10">Glycan biosynthesis; glycogen biosynthesis.</text>
</comment>
<dbReference type="GO" id="GO:0004553">
    <property type="term" value="F:hydrolase activity, hydrolyzing O-glycosyl compounds"/>
    <property type="evidence" value="ECO:0007669"/>
    <property type="project" value="InterPro"/>
</dbReference>
<evidence type="ECO:0000256" key="9">
    <source>
        <dbReference type="ARBA" id="ARBA00023277"/>
    </source>
</evidence>
<keyword evidence="14" id="KW-1185">Reference proteome</keyword>
<dbReference type="Pfam" id="PF22019">
    <property type="entry name" value="GlgB_N"/>
    <property type="match status" value="1"/>
</dbReference>
<dbReference type="OrthoDB" id="9800174at2"/>
<dbReference type="Pfam" id="PF02806">
    <property type="entry name" value="Alpha-amylase_C"/>
    <property type="match status" value="1"/>
</dbReference>
<keyword evidence="9 10" id="KW-0119">Carbohydrate metabolism</keyword>
<dbReference type="Proteomes" id="UP000292781">
    <property type="component" value="Unassembled WGS sequence"/>
</dbReference>
<dbReference type="Gene3D" id="2.60.40.1180">
    <property type="entry name" value="Golgi alpha-mannosidase II"/>
    <property type="match status" value="1"/>
</dbReference>
<dbReference type="InterPro" id="IPR014756">
    <property type="entry name" value="Ig_E-set"/>
</dbReference>
<dbReference type="PANTHER" id="PTHR43651">
    <property type="entry name" value="1,4-ALPHA-GLUCAN-BRANCHING ENZYME"/>
    <property type="match status" value="1"/>
</dbReference>
<dbReference type="InterPro" id="IPR006048">
    <property type="entry name" value="A-amylase/branching_C"/>
</dbReference>
<comment type="similarity">
    <text evidence="4 10">Belongs to the glycosyl hydrolase 13 family. GlgB subfamily.</text>
</comment>
<dbReference type="SUPFAM" id="SSF51445">
    <property type="entry name" value="(Trans)glycosidases"/>
    <property type="match status" value="1"/>
</dbReference>
<evidence type="ECO:0000259" key="12">
    <source>
        <dbReference type="SMART" id="SM00642"/>
    </source>
</evidence>
<comment type="subunit">
    <text evidence="10">Monomer.</text>
</comment>
<dbReference type="GO" id="GO:0005978">
    <property type="term" value="P:glycogen biosynthetic process"/>
    <property type="evidence" value="ECO:0007669"/>
    <property type="project" value="UniProtKB-UniRule"/>
</dbReference>
<dbReference type="GO" id="GO:0043169">
    <property type="term" value="F:cation binding"/>
    <property type="evidence" value="ECO:0007669"/>
    <property type="project" value="InterPro"/>
</dbReference>
<keyword evidence="7 10" id="KW-0808">Transferase</keyword>
<evidence type="ECO:0000256" key="3">
    <source>
        <dbReference type="ARBA" id="ARBA00004964"/>
    </source>
</evidence>
<dbReference type="SMART" id="SM00642">
    <property type="entry name" value="Aamy"/>
    <property type="match status" value="1"/>
</dbReference>
<dbReference type="RefSeq" id="WP_131311352.1">
    <property type="nucleotide sequence ID" value="NZ_SJFN01000040.1"/>
</dbReference>
<evidence type="ECO:0000256" key="2">
    <source>
        <dbReference type="ARBA" id="ARBA00002953"/>
    </source>
</evidence>
<dbReference type="SUPFAM" id="SSF51011">
    <property type="entry name" value="Glycosyl hydrolase domain"/>
    <property type="match status" value="1"/>
</dbReference>
<dbReference type="AlphaFoldDB" id="A0A4Q9VGS2"/>
<evidence type="ECO:0000313" key="13">
    <source>
        <dbReference type="EMBL" id="TBW33713.1"/>
    </source>
</evidence>